<dbReference type="PROSITE" id="PS50056">
    <property type="entry name" value="TYR_PHOSPHATASE_2"/>
    <property type="match status" value="1"/>
</dbReference>
<keyword evidence="4" id="KW-0904">Protein phosphatase</keyword>
<evidence type="ECO:0000313" key="9">
    <source>
        <dbReference type="Proteomes" id="UP000028837"/>
    </source>
</evidence>
<feature type="domain" description="Tyrosine specific protein phosphatases" evidence="7">
    <location>
        <begin position="207"/>
        <end position="269"/>
    </location>
</feature>
<dbReference type="SUPFAM" id="SSF52799">
    <property type="entry name" value="(Phosphotyrosine protein) phosphatases II"/>
    <property type="match status" value="1"/>
</dbReference>
<dbReference type="GO" id="GO:0005737">
    <property type="term" value="C:cytoplasm"/>
    <property type="evidence" value="ECO:0007669"/>
    <property type="project" value="TreeGrafter"/>
</dbReference>
<evidence type="ECO:0000256" key="1">
    <source>
        <dbReference type="ARBA" id="ARBA00008601"/>
    </source>
</evidence>
<gene>
    <name evidence="8" type="ORF">TGDOM2_268770</name>
</gene>
<evidence type="ECO:0000313" key="8">
    <source>
        <dbReference type="EMBL" id="KFG39160.1"/>
    </source>
</evidence>
<dbReference type="VEuPathDB" id="ToxoDB:TGDOM2_268770"/>
<dbReference type="GO" id="GO:0033550">
    <property type="term" value="F:MAP kinase tyrosine phosphatase activity"/>
    <property type="evidence" value="ECO:0007669"/>
    <property type="project" value="TreeGrafter"/>
</dbReference>
<dbReference type="InterPro" id="IPR029021">
    <property type="entry name" value="Prot-tyrosine_phosphatase-like"/>
</dbReference>
<organism evidence="8 9">
    <name type="scientific">Toxoplasma gondii GAB2-2007-GAL-DOM2</name>
    <dbReference type="NCBI Taxonomy" id="1130820"/>
    <lineage>
        <taxon>Eukaryota</taxon>
        <taxon>Sar</taxon>
        <taxon>Alveolata</taxon>
        <taxon>Apicomplexa</taxon>
        <taxon>Conoidasida</taxon>
        <taxon>Coccidia</taxon>
        <taxon>Eucoccidiorida</taxon>
        <taxon>Eimeriorina</taxon>
        <taxon>Sarcocystidae</taxon>
        <taxon>Toxoplasma</taxon>
    </lineage>
</organism>
<dbReference type="InterPro" id="IPR016130">
    <property type="entry name" value="Tyr_Pase_AS"/>
</dbReference>
<dbReference type="GO" id="GO:0008330">
    <property type="term" value="F:protein tyrosine/threonine phosphatase activity"/>
    <property type="evidence" value="ECO:0007669"/>
    <property type="project" value="TreeGrafter"/>
</dbReference>
<evidence type="ECO:0000256" key="2">
    <source>
        <dbReference type="ARBA" id="ARBA00013064"/>
    </source>
</evidence>
<feature type="compositionally biased region" description="Basic and acidic residues" evidence="5">
    <location>
        <begin position="714"/>
        <end position="751"/>
    </location>
</feature>
<feature type="compositionally biased region" description="Basic and acidic residues" evidence="5">
    <location>
        <begin position="826"/>
        <end position="842"/>
    </location>
</feature>
<feature type="compositionally biased region" description="Basic residues" evidence="5">
    <location>
        <begin position="781"/>
        <end position="800"/>
    </location>
</feature>
<feature type="compositionally biased region" description="Low complexity" evidence="5">
    <location>
        <begin position="861"/>
        <end position="870"/>
    </location>
</feature>
<protein>
    <recommendedName>
        <fullName evidence="2">protein-tyrosine-phosphatase</fullName>
        <ecNumber evidence="2">3.1.3.48</ecNumber>
    </recommendedName>
</protein>
<feature type="compositionally biased region" description="Basic and acidic residues" evidence="5">
    <location>
        <begin position="888"/>
        <end position="897"/>
    </location>
</feature>
<dbReference type="AlphaFoldDB" id="A0A086K442"/>
<name>A0A086K442_TOXGO</name>
<reference evidence="8 9" key="1">
    <citation type="submission" date="2014-02" db="EMBL/GenBank/DDBJ databases">
        <authorList>
            <person name="Sibley D."/>
            <person name="Venepally P."/>
            <person name="Karamycheva S."/>
            <person name="Hadjithomas M."/>
            <person name="Khan A."/>
            <person name="Brunk B."/>
            <person name="Roos D."/>
            <person name="Caler E."/>
            <person name="Lorenzi H."/>
        </authorList>
    </citation>
    <scope>NUCLEOTIDE SEQUENCE [LARGE SCALE GENOMIC DNA]</scope>
    <source>
        <strain evidence="8 9">GAB2-2007-GAL-DOM2</strain>
    </source>
</reference>
<feature type="region of interest" description="Disordered" evidence="5">
    <location>
        <begin position="457"/>
        <end position="897"/>
    </location>
</feature>
<evidence type="ECO:0000256" key="5">
    <source>
        <dbReference type="SAM" id="MobiDB-lite"/>
    </source>
</evidence>
<dbReference type="CDD" id="cd14498">
    <property type="entry name" value="DSP"/>
    <property type="match status" value="1"/>
</dbReference>
<keyword evidence="3 8" id="KW-0378">Hydrolase</keyword>
<feature type="compositionally biased region" description="Basic and acidic residues" evidence="5">
    <location>
        <begin position="457"/>
        <end position="478"/>
    </location>
</feature>
<proteinExistence type="inferred from homology"/>
<accession>A0A086K442</accession>
<evidence type="ECO:0000259" key="6">
    <source>
        <dbReference type="PROSITE" id="PS50054"/>
    </source>
</evidence>
<feature type="compositionally biased region" description="Low complexity" evidence="5">
    <location>
        <begin position="671"/>
        <end position="687"/>
    </location>
</feature>
<dbReference type="Proteomes" id="UP000028837">
    <property type="component" value="Unassembled WGS sequence"/>
</dbReference>
<dbReference type="EMBL" id="AHZU02000871">
    <property type="protein sequence ID" value="KFG39160.1"/>
    <property type="molecule type" value="Genomic_DNA"/>
</dbReference>
<dbReference type="SMART" id="SM00195">
    <property type="entry name" value="DSPc"/>
    <property type="match status" value="1"/>
</dbReference>
<dbReference type="GO" id="GO:0017017">
    <property type="term" value="F:MAP kinase tyrosine/serine/threonine phosphatase activity"/>
    <property type="evidence" value="ECO:0007669"/>
    <property type="project" value="TreeGrafter"/>
</dbReference>
<feature type="domain" description="Tyrosine-protein phosphatase" evidence="6">
    <location>
        <begin position="34"/>
        <end position="289"/>
    </location>
</feature>
<comment type="caution">
    <text evidence="8">The sequence shown here is derived from an EMBL/GenBank/DDBJ whole genome shotgun (WGS) entry which is preliminary data.</text>
</comment>
<dbReference type="PANTHER" id="PTHR10159:SF519">
    <property type="entry name" value="DUAL SPECIFICITY PROTEIN PHOSPHATASE MPK3"/>
    <property type="match status" value="1"/>
</dbReference>
<dbReference type="Gene3D" id="3.90.190.10">
    <property type="entry name" value="Protein tyrosine phosphatase superfamily"/>
    <property type="match status" value="1"/>
</dbReference>
<dbReference type="OrthoDB" id="332352at2759"/>
<dbReference type="Pfam" id="PF00782">
    <property type="entry name" value="DSPc"/>
    <property type="match status" value="1"/>
</dbReference>
<feature type="compositionally biased region" description="Basic and acidic residues" evidence="5">
    <location>
        <begin position="761"/>
        <end position="774"/>
    </location>
</feature>
<evidence type="ECO:0000256" key="3">
    <source>
        <dbReference type="ARBA" id="ARBA00022801"/>
    </source>
</evidence>
<feature type="compositionally biased region" description="Polar residues" evidence="5">
    <location>
        <begin position="156"/>
        <end position="169"/>
    </location>
</feature>
<dbReference type="InterPro" id="IPR000387">
    <property type="entry name" value="Tyr_Pase_dom"/>
</dbReference>
<dbReference type="GO" id="GO:0043409">
    <property type="term" value="P:negative regulation of MAPK cascade"/>
    <property type="evidence" value="ECO:0007669"/>
    <property type="project" value="TreeGrafter"/>
</dbReference>
<sequence length="897" mass="100260">MSRTSAGLVPAGGPSSPAFSFFAHFSPLSGHQKQAAHQILPHLFLGSAAAARSATWLQQNRITHIVCVHNAEVSPHELKRQLTISHPAGDTRATSHHHRQQTVAGQLVVHPDRCVYCCCYVQDTPQQVFLPVLFPVMDFIDNAIRDQSFRGGGSQASGSQTPRQSSSAPQRKYPRRNHMFVSAEEQTSLVDESGEDGRESRSSPKGADLGSSTRNSLPQGSPSGAPHGNVLVHCAKGISRSASLVICYLMFRRCWSYADSFTYIRRKRPIYPNVGFQIQLQEIQKRLQRFRPTIPRVDEAEEGLKRVTPTAVAAGLVRPDDDEPDLFRRDPTAAEKLLEIFKEARTALDSAALEQRLVASILTQLLETQELVENMFSQSSLLRDRQKWELHGLFFENLKSYGVAAPAEVLATAEKVAKRASDLKLVFTATLPGVAMADTVAEEIRRWVQVATKVAEEREKKAQAERPKKEKIPDERSAGKLIKNSGGDAQAETPALSHKKPHDDLKGGGAAANGCLSPRSILNSESTQEKHSQRGQKDGSDGLDLSSGHHLFGTQVSSTAATLRERLKKIREKRAALADTSKGPGTDQASSAGTCRDARNSEGPSDSPAKADESRSGSPRMAVPRHPPDDDWKDRRQMKKLKKQKKREKKEKKRMKKQKNGRSGRSLRAPSSNSFSSGSVSSRSSASPRREHSSYRNLSPSDFARKAGNSTSDRTYDREERERREISHSSSRERRPHSRFHERGRSVESRGRSARTRRRSSYSEESRRGRRDSSRSPSCARWRKRRRSSSRSLSPRRRREGRGEDKSEQEAGGSRCMSQAGSLVRSETRRVADRKYPRESPPARRRVTRSRSVESRRSSSRSRSLSPALRRLSRERAWSPLSHSRSRSPREEGQRRR</sequence>
<dbReference type="PROSITE" id="PS50054">
    <property type="entry name" value="TYR_PHOSPHATASE_DUAL"/>
    <property type="match status" value="1"/>
</dbReference>
<evidence type="ECO:0000259" key="7">
    <source>
        <dbReference type="PROSITE" id="PS50056"/>
    </source>
</evidence>
<feature type="compositionally biased region" description="Basic residues" evidence="5">
    <location>
        <begin position="636"/>
        <end position="662"/>
    </location>
</feature>
<evidence type="ECO:0000256" key="4">
    <source>
        <dbReference type="ARBA" id="ARBA00022912"/>
    </source>
</evidence>
<feature type="compositionally biased region" description="Polar residues" evidence="5">
    <location>
        <begin position="210"/>
        <end position="222"/>
    </location>
</feature>
<dbReference type="EC" id="3.1.3.48" evidence="2"/>
<feature type="compositionally biased region" description="Basic and acidic residues" evidence="5">
    <location>
        <begin position="626"/>
        <end position="635"/>
    </location>
</feature>
<feature type="region of interest" description="Disordered" evidence="5">
    <location>
        <begin position="148"/>
        <end position="224"/>
    </location>
</feature>
<dbReference type="PROSITE" id="PS00383">
    <property type="entry name" value="TYR_PHOSPHATASE_1"/>
    <property type="match status" value="1"/>
</dbReference>
<dbReference type="InterPro" id="IPR020422">
    <property type="entry name" value="TYR_PHOSPHATASE_DUAL_dom"/>
</dbReference>
<feature type="compositionally biased region" description="Basic and acidic residues" evidence="5">
    <location>
        <begin position="527"/>
        <end position="540"/>
    </location>
</feature>
<dbReference type="PANTHER" id="PTHR10159">
    <property type="entry name" value="DUAL SPECIFICITY PROTEIN PHOSPHATASE"/>
    <property type="match status" value="1"/>
</dbReference>
<comment type="similarity">
    <text evidence="1">Belongs to the protein-tyrosine phosphatase family. Non-receptor class dual specificity subfamily.</text>
</comment>
<dbReference type="InterPro" id="IPR000340">
    <property type="entry name" value="Dual-sp_phosphatase_cat-dom"/>
</dbReference>